<evidence type="ECO:0000313" key="3">
    <source>
        <dbReference type="EMBL" id="CAG6399056.1"/>
    </source>
</evidence>
<dbReference type="EMBL" id="CAJSLV010000114">
    <property type="protein sequence ID" value="CAG6399056.1"/>
    <property type="molecule type" value="Genomic_DNA"/>
</dbReference>
<evidence type="ECO:0000259" key="2">
    <source>
        <dbReference type="SMART" id="SM00062"/>
    </source>
</evidence>
<sequence length="302" mass="31354">MTVNIGVHQANPSLYHLSRLGLLEEILAEQGETVAWHRIGGLDTAAALADGIIDFGGTGSTPPLSAQAAGYDLVYAAVSAPRPGHGALLVRADSDITSVTDLKGRSVHLAIGSWQTHFVAKALARQGLSYGADITAERSAAGSYAALLDGRIDAWVGQGAELSAARREGRVRTLAEAGDLIADRSVFFTRRDVADTRPDLVGLIIRALQAADTWAAGHLDEAAGIAAADQGGTAADWREALAALPWRLEPASDAFVAEQQEAADILAEAGFLPRPVTVADARHPGLDAVAAQALAAHASPEK</sequence>
<dbReference type="Gene3D" id="3.40.190.10">
    <property type="entry name" value="Periplasmic binding protein-like II"/>
    <property type="match status" value="2"/>
</dbReference>
<dbReference type="PANTHER" id="PTHR30024:SF42">
    <property type="entry name" value="ALIPHATIC SULFONATES-BINDING PROTEIN-RELATED"/>
    <property type="match status" value="1"/>
</dbReference>
<dbReference type="RefSeq" id="WP_251501277.1">
    <property type="nucleotide sequence ID" value="NZ_CAJSLV010000114.1"/>
</dbReference>
<organism evidence="3 4">
    <name type="scientific">Actinacidiphila cocklensis</name>
    <dbReference type="NCBI Taxonomy" id="887465"/>
    <lineage>
        <taxon>Bacteria</taxon>
        <taxon>Bacillati</taxon>
        <taxon>Actinomycetota</taxon>
        <taxon>Actinomycetes</taxon>
        <taxon>Kitasatosporales</taxon>
        <taxon>Streptomycetaceae</taxon>
        <taxon>Actinacidiphila</taxon>
    </lineage>
</organism>
<comment type="similarity">
    <text evidence="1">Belongs to the bacterial solute-binding protein SsuA/TauA family.</text>
</comment>
<gene>
    <name evidence="3" type="ORF">SCOCK_80211</name>
</gene>
<evidence type="ECO:0000256" key="1">
    <source>
        <dbReference type="ARBA" id="ARBA00010742"/>
    </source>
</evidence>
<comment type="caution">
    <text evidence="3">The sequence shown here is derived from an EMBL/GenBank/DDBJ whole genome shotgun (WGS) entry which is preliminary data.</text>
</comment>
<name>A0A9W4GW97_9ACTN</name>
<feature type="domain" description="Solute-binding protein family 3/N-terminal" evidence="2">
    <location>
        <begin position="2"/>
        <end position="222"/>
    </location>
</feature>
<dbReference type="InterPro" id="IPR015168">
    <property type="entry name" value="SsuA/THI5"/>
</dbReference>
<dbReference type="SUPFAM" id="SSF53850">
    <property type="entry name" value="Periplasmic binding protein-like II"/>
    <property type="match status" value="1"/>
</dbReference>
<evidence type="ECO:0000313" key="4">
    <source>
        <dbReference type="Proteomes" id="UP001152519"/>
    </source>
</evidence>
<dbReference type="AlphaFoldDB" id="A0A9W4GW97"/>
<accession>A0A9W4GW97</accession>
<dbReference type="PANTHER" id="PTHR30024">
    <property type="entry name" value="ALIPHATIC SULFONATES-BINDING PROTEIN-RELATED"/>
    <property type="match status" value="1"/>
</dbReference>
<dbReference type="SMART" id="SM00062">
    <property type="entry name" value="PBPb"/>
    <property type="match status" value="1"/>
</dbReference>
<keyword evidence="4" id="KW-1185">Reference proteome</keyword>
<dbReference type="Proteomes" id="UP001152519">
    <property type="component" value="Unassembled WGS sequence"/>
</dbReference>
<dbReference type="Pfam" id="PF09084">
    <property type="entry name" value="NMT1"/>
    <property type="match status" value="1"/>
</dbReference>
<dbReference type="InterPro" id="IPR001638">
    <property type="entry name" value="Solute-binding_3/MltF_N"/>
</dbReference>
<proteinExistence type="inferred from homology"/>
<protein>
    <submittedName>
        <fullName evidence="3">Alkanesulfonates-binding protein</fullName>
    </submittedName>
</protein>
<reference evidence="3" key="1">
    <citation type="submission" date="2021-05" db="EMBL/GenBank/DDBJ databases">
        <authorList>
            <person name="Arsene-Ploetze F."/>
        </authorList>
    </citation>
    <scope>NUCLEOTIDE SEQUENCE</scope>
    <source>
        <strain evidence="3">DSM 42138</strain>
    </source>
</reference>